<evidence type="ECO:0000256" key="3">
    <source>
        <dbReference type="ARBA" id="ARBA00023237"/>
    </source>
</evidence>
<feature type="domain" description="Secretin/TonB short N-terminal" evidence="4">
    <location>
        <begin position="227"/>
        <end position="275"/>
    </location>
</feature>
<dbReference type="SUPFAM" id="SSF48452">
    <property type="entry name" value="TPR-like"/>
    <property type="match status" value="1"/>
</dbReference>
<keyword evidence="1" id="KW-0813">Transport</keyword>
<dbReference type="InterPro" id="IPR011662">
    <property type="entry name" value="Secretin/TonB_short_N"/>
</dbReference>
<dbReference type="AlphaFoldDB" id="A0A445MX43"/>
<dbReference type="InterPro" id="IPR051808">
    <property type="entry name" value="Type_IV_pilus_biogenesis"/>
</dbReference>
<keyword evidence="3" id="KW-0998">Cell outer membrane</keyword>
<gene>
    <name evidence="5" type="ORF">PITCH_A2030201</name>
</gene>
<evidence type="ECO:0000256" key="2">
    <source>
        <dbReference type="ARBA" id="ARBA00023136"/>
    </source>
</evidence>
<dbReference type="InterPro" id="IPR021731">
    <property type="entry name" value="AMIN_dom"/>
</dbReference>
<evidence type="ECO:0000313" key="5">
    <source>
        <dbReference type="EMBL" id="SPD74057.1"/>
    </source>
</evidence>
<dbReference type="Gene3D" id="3.30.1370.130">
    <property type="match status" value="1"/>
</dbReference>
<organism evidence="5">
    <name type="scientific">uncultured Desulfobacterium sp</name>
    <dbReference type="NCBI Taxonomy" id="201089"/>
    <lineage>
        <taxon>Bacteria</taxon>
        <taxon>Pseudomonadati</taxon>
        <taxon>Thermodesulfobacteriota</taxon>
        <taxon>Desulfobacteria</taxon>
        <taxon>Desulfobacterales</taxon>
        <taxon>Desulfobacteriaceae</taxon>
        <taxon>Desulfobacterium</taxon>
        <taxon>environmental samples</taxon>
    </lineage>
</organism>
<dbReference type="PANTHER" id="PTHR30604:SF1">
    <property type="entry name" value="DNA UTILIZATION PROTEIN HOFQ"/>
    <property type="match status" value="1"/>
</dbReference>
<dbReference type="EMBL" id="OJIN01000117">
    <property type="protein sequence ID" value="SPD74057.1"/>
    <property type="molecule type" value="Genomic_DNA"/>
</dbReference>
<name>A0A445MX43_9BACT</name>
<protein>
    <recommendedName>
        <fullName evidence="4">Secretin/TonB short N-terminal domain-containing protein</fullName>
    </recommendedName>
</protein>
<dbReference type="Gene3D" id="1.25.40.10">
    <property type="entry name" value="Tetratricopeptide repeat domain"/>
    <property type="match status" value="1"/>
</dbReference>
<dbReference type="SMART" id="SM00965">
    <property type="entry name" value="STN"/>
    <property type="match status" value="1"/>
</dbReference>
<keyword evidence="2" id="KW-0472">Membrane</keyword>
<dbReference type="InterPro" id="IPR011990">
    <property type="entry name" value="TPR-like_helical_dom_sf"/>
</dbReference>
<dbReference type="PANTHER" id="PTHR30604">
    <property type="entry name" value="PROTEIN TRANSPORT PROTEIN HOFQ"/>
    <property type="match status" value="1"/>
</dbReference>
<reference evidence="5" key="1">
    <citation type="submission" date="2018-01" db="EMBL/GenBank/DDBJ databases">
        <authorList>
            <person name="Regsiter A."/>
            <person name="William W."/>
        </authorList>
    </citation>
    <scope>NUCLEOTIDE SEQUENCE</scope>
    <source>
        <strain evidence="5">TRIP AH-1</strain>
    </source>
</reference>
<evidence type="ECO:0000256" key="1">
    <source>
        <dbReference type="ARBA" id="ARBA00022448"/>
    </source>
</evidence>
<proteinExistence type="predicted"/>
<evidence type="ECO:0000259" key="4">
    <source>
        <dbReference type="SMART" id="SM00965"/>
    </source>
</evidence>
<dbReference type="GO" id="GO:0019867">
    <property type="term" value="C:outer membrane"/>
    <property type="evidence" value="ECO:0007669"/>
    <property type="project" value="InterPro"/>
</dbReference>
<accession>A0A445MX43</accession>
<sequence length="498" mass="55917">MKFRFFPLPKVKEKKEKRMAKTVIMCLILLLGLPLHLSAGELTDIKIGKQTKEEIEILIEGAFDTYQGVSLLSPARFVIVFEGATLKEGISDSIQVEGPIISGIKTVSQAKDVRVILESANTAKLFHCTIHEKDGKIVVKCWMPEEAAARSKGGSKSDYSNSGSSLALHQKNLNEIFGWPEKKQEATKDKDREANTLDKYTGEKITLDFYKTDLQNVFRLFAELSGKNLIIDDQVKGELTLALKEVPWDSAMDLILDLKGLVKEERLGTYIIKPKPAKSAEEKGELVVKTFSEEILQPARILKKEKEDRQKAQNLIIEAHNLEALGKKEEALGIYETAYNLWKDNSDLIMKTAYLHYCLGGYAKSYYFAGQALNLNPNNSEAALFAALSAAQMDKTIEARQLFELAITGKPEIPEAFFNYAQFLKSQKEYADALTIYQRHERIFGPSVEVSIAMAGLYEEQGRTAKACSKYREIQKCGFDMDKNAQGLVQEKIQILCN</sequence>
<dbReference type="Pfam" id="PF11741">
    <property type="entry name" value="AMIN"/>
    <property type="match status" value="1"/>
</dbReference>